<reference evidence="1 2" key="1">
    <citation type="submission" date="2020-02" db="EMBL/GenBank/DDBJ databases">
        <authorList>
            <person name="Olsen N.S."/>
            <person name="Forero-Junco L."/>
            <person name="Kot W."/>
            <person name="Hansen L.H."/>
        </authorList>
    </citation>
    <scope>NUCLEOTIDE SEQUENCE [LARGE SCALE GENOMIC DNA]</scope>
</reference>
<evidence type="ECO:0000313" key="2">
    <source>
        <dbReference type="Proteomes" id="UP000503109"/>
    </source>
</evidence>
<accession>A0A6G8RDN3</accession>
<proteinExistence type="predicted"/>
<keyword evidence="2" id="KW-1185">Reference proteome</keyword>
<protein>
    <submittedName>
        <fullName evidence="1">Uncharacterized protein</fullName>
    </submittedName>
</protein>
<sequence>MANRSIRTIGYGCSCGSNEFHFEYYGADGGCCTWLAASCKKCCKSYELDSSPDSYEFYLTEEEKQKIIESAMNNARASMSLEGIYISDTNFAKIKAIASELEQII</sequence>
<organism evidence="1 2">
    <name type="scientific">Salmonella phage bombadil</name>
    <dbReference type="NCBI Taxonomy" id="2713285"/>
    <lineage>
        <taxon>Viruses</taxon>
        <taxon>Duplodnaviria</taxon>
        <taxon>Heunggongvirae</taxon>
        <taxon>Uroviricota</taxon>
        <taxon>Caudoviricetes</taxon>
        <taxon>Demerecviridae</taxon>
        <taxon>Markadamsvirinae</taxon>
        <taxon>Epseptimavirus</taxon>
        <taxon>Epseptimavirus bombadil</taxon>
    </lineage>
</organism>
<dbReference type="Proteomes" id="UP000503109">
    <property type="component" value="Segment"/>
</dbReference>
<evidence type="ECO:0000313" key="1">
    <source>
        <dbReference type="EMBL" id="QIN99511.1"/>
    </source>
</evidence>
<gene>
    <name evidence="1" type="ORF">bombadil_112</name>
</gene>
<name>A0A6G8RDN3_9CAUD</name>
<dbReference type="EMBL" id="MT074449">
    <property type="protein sequence ID" value="QIN99511.1"/>
    <property type="molecule type" value="Genomic_DNA"/>
</dbReference>